<evidence type="ECO:0000313" key="6">
    <source>
        <dbReference type="Proteomes" id="UP000214610"/>
    </source>
</evidence>
<dbReference type="PANTHER" id="PTHR35303:SF5">
    <property type="entry name" value="OS02G0197800 PROTEIN"/>
    <property type="match status" value="1"/>
</dbReference>
<evidence type="ECO:0000256" key="1">
    <source>
        <dbReference type="ARBA" id="ARBA00022723"/>
    </source>
</evidence>
<dbReference type="InterPro" id="IPR010376">
    <property type="entry name" value="GBBH-like_N"/>
</dbReference>
<evidence type="ECO:0000313" key="5">
    <source>
        <dbReference type="EMBL" id="OXE50130.1"/>
    </source>
</evidence>
<accession>A0A227KPE9</accession>
<dbReference type="AlphaFoldDB" id="A0A227KPE9"/>
<keyword evidence="6" id="KW-1185">Reference proteome</keyword>
<proteinExistence type="predicted"/>
<protein>
    <submittedName>
        <fullName evidence="5">1-(5-phosphoribosyl)-5-((5-phosphoribosylamino)methylideneamino)imidazole-4-carboxamide isomerase</fullName>
    </submittedName>
</protein>
<dbReference type="Gene3D" id="3.30.2020.30">
    <property type="match status" value="1"/>
</dbReference>
<keyword evidence="5" id="KW-0413">Isomerase</keyword>
<gene>
    <name evidence="5" type="ORF">ADH67_03755</name>
</gene>
<organism evidence="5 6">
    <name type="scientific">Turicimonas muris</name>
    <dbReference type="NCBI Taxonomy" id="1796652"/>
    <lineage>
        <taxon>Bacteria</taxon>
        <taxon>Pseudomonadati</taxon>
        <taxon>Pseudomonadota</taxon>
        <taxon>Betaproteobacteria</taxon>
        <taxon>Burkholderiales</taxon>
        <taxon>Sutterellaceae</taxon>
        <taxon>Turicimonas</taxon>
    </lineage>
</organism>
<dbReference type="GeneID" id="78362468"/>
<evidence type="ECO:0000256" key="3">
    <source>
        <dbReference type="SAM" id="MobiDB-lite"/>
    </source>
</evidence>
<name>A0A227KPE9_9BURK</name>
<evidence type="ECO:0000256" key="2">
    <source>
        <dbReference type="ARBA" id="ARBA00023004"/>
    </source>
</evidence>
<dbReference type="GO" id="GO:0046872">
    <property type="term" value="F:metal ion binding"/>
    <property type="evidence" value="ECO:0007669"/>
    <property type="project" value="UniProtKB-KW"/>
</dbReference>
<dbReference type="InterPro" id="IPR038492">
    <property type="entry name" value="GBBH-like_N_sf"/>
</dbReference>
<sequence>MKLPTNIEFHNKSKIMNISYPDGDYELTYEFLRVFSPSADVQGHTPDQAKLQVGKRDVTIVDVAPVGEYALKLTFSDGHDSGIYSWEWLEDLGKNKEAFWAAYLEDLKAAGASRDPNDPANEPFKEKPKSKCSGH</sequence>
<keyword evidence="2" id="KW-0408">Iron</keyword>
<evidence type="ECO:0000259" key="4">
    <source>
        <dbReference type="Pfam" id="PF06155"/>
    </source>
</evidence>
<feature type="region of interest" description="Disordered" evidence="3">
    <location>
        <begin position="111"/>
        <end position="135"/>
    </location>
</feature>
<dbReference type="Proteomes" id="UP000214610">
    <property type="component" value="Unassembled WGS sequence"/>
</dbReference>
<reference evidence="6" key="1">
    <citation type="submission" date="2017-05" db="EMBL/GenBank/DDBJ databases">
        <title>Improved OligoMM genomes.</title>
        <authorList>
            <person name="Garzetti D."/>
        </authorList>
    </citation>
    <scope>NUCLEOTIDE SEQUENCE [LARGE SCALE GENOMIC DNA]</scope>
    <source>
        <strain evidence="6">YL45</strain>
    </source>
</reference>
<comment type="caution">
    <text evidence="5">The sequence shown here is derived from an EMBL/GenBank/DDBJ whole genome shotgun (WGS) entry which is preliminary data.</text>
</comment>
<feature type="domain" description="Gamma-butyrobetaine hydroxylase-like N-terminal" evidence="4">
    <location>
        <begin position="7"/>
        <end position="89"/>
    </location>
</feature>
<dbReference type="RefSeq" id="WP_066594750.1">
    <property type="nucleotide sequence ID" value="NZ_CAJTBZ010000014.1"/>
</dbReference>
<keyword evidence="1" id="KW-0479">Metal-binding</keyword>
<dbReference type="PANTHER" id="PTHR35303">
    <property type="entry name" value="OS02G0197800 PROTEIN"/>
    <property type="match status" value="1"/>
</dbReference>
<dbReference type="EMBL" id="NHMP01000002">
    <property type="protein sequence ID" value="OXE50130.1"/>
    <property type="molecule type" value="Genomic_DNA"/>
</dbReference>
<dbReference type="Pfam" id="PF06155">
    <property type="entry name" value="GBBH-like_N"/>
    <property type="match status" value="1"/>
</dbReference>
<dbReference type="GO" id="GO:0016853">
    <property type="term" value="F:isomerase activity"/>
    <property type="evidence" value="ECO:0007669"/>
    <property type="project" value="UniProtKB-KW"/>
</dbReference>